<dbReference type="Proteomes" id="UP001597045">
    <property type="component" value="Unassembled WGS sequence"/>
</dbReference>
<accession>A0ABW3M2D8</accession>
<name>A0ABW3M2D8_9PSEU</name>
<gene>
    <name evidence="1" type="ORF">ACFQ1S_02050</name>
</gene>
<reference evidence="2" key="1">
    <citation type="journal article" date="2019" name="Int. J. Syst. Evol. Microbiol.">
        <title>The Global Catalogue of Microorganisms (GCM) 10K type strain sequencing project: providing services to taxonomists for standard genome sequencing and annotation.</title>
        <authorList>
            <consortium name="The Broad Institute Genomics Platform"/>
            <consortium name="The Broad Institute Genome Sequencing Center for Infectious Disease"/>
            <person name="Wu L."/>
            <person name="Ma J."/>
        </authorList>
    </citation>
    <scope>NUCLEOTIDE SEQUENCE [LARGE SCALE GENOMIC DNA]</scope>
    <source>
        <strain evidence="2">JCM 31486</strain>
    </source>
</reference>
<keyword evidence="2" id="KW-1185">Reference proteome</keyword>
<evidence type="ECO:0000313" key="1">
    <source>
        <dbReference type="EMBL" id="MFD1044457.1"/>
    </source>
</evidence>
<sequence>MFDLQVTVKLPQSLRASLPQDPEALRRYPNALPERVFSLGAGTVVQFTYAVDTVDTVGGPTVNVISACLHLIESDGTVKADATFAVDMDAAVQVLGGRDLLDRLAWLAKGATGWPAKVLRQGVDAFTDEPGYEYDLQVVQAELARRPQNVKDGAELSK</sequence>
<dbReference type="EMBL" id="JBHTIS010000059">
    <property type="protein sequence ID" value="MFD1044457.1"/>
    <property type="molecule type" value="Genomic_DNA"/>
</dbReference>
<comment type="caution">
    <text evidence="1">The sequence shown here is derived from an EMBL/GenBank/DDBJ whole genome shotgun (WGS) entry which is preliminary data.</text>
</comment>
<proteinExistence type="predicted"/>
<organism evidence="1 2">
    <name type="scientific">Kibdelosporangium lantanae</name>
    <dbReference type="NCBI Taxonomy" id="1497396"/>
    <lineage>
        <taxon>Bacteria</taxon>
        <taxon>Bacillati</taxon>
        <taxon>Actinomycetota</taxon>
        <taxon>Actinomycetes</taxon>
        <taxon>Pseudonocardiales</taxon>
        <taxon>Pseudonocardiaceae</taxon>
        <taxon>Kibdelosporangium</taxon>
    </lineage>
</organism>
<evidence type="ECO:0000313" key="2">
    <source>
        <dbReference type="Proteomes" id="UP001597045"/>
    </source>
</evidence>
<protein>
    <submittedName>
        <fullName evidence="1">Uncharacterized protein</fullName>
    </submittedName>
</protein>